<dbReference type="Proteomes" id="UP000001646">
    <property type="component" value="Chromosome 2"/>
</dbReference>
<sequence>MSSNQEFLFEEAEQNKSNSPFFSNVQRSTLSDDLLRKESPNLRLSSPLTSGGSDSRSTSFFMALNSTIENMEQRTQQLIDKINGNRKNDHEFMNTFRENLLMKVSSLAEKLEERVFYVYDHNSKLIQDKLQVFSEIMERIRQIETELRQVCNTVEILYKDLCGQAEL</sequence>
<keyword evidence="1" id="KW-0175">Coiled coil</keyword>
<reference evidence="3 4" key="1">
    <citation type="submission" date="2009-12" db="EMBL/GenBank/DDBJ databases">
        <title>The Genome Sequence of Anolis carolinensis (Green Anole Lizard).</title>
        <authorList>
            <consortium name="The Genome Sequencing Platform"/>
            <person name="Di Palma F."/>
            <person name="Alfoldi J."/>
            <person name="Heiman D."/>
            <person name="Young S."/>
            <person name="Grabherr M."/>
            <person name="Johnson J."/>
            <person name="Lander E.S."/>
            <person name="Lindblad-Toh K."/>
        </authorList>
    </citation>
    <scope>NUCLEOTIDE SEQUENCE [LARGE SCALE GENOMIC DNA]</scope>
    <source>
        <strain evidence="3 4">JBL SC #1</strain>
    </source>
</reference>
<dbReference type="PANTHER" id="PTHR28398:SF1">
    <property type="entry name" value="SYNAPTONEMAL COMPLEX CENTRAL ELEMENT PROTEIN 2"/>
    <property type="match status" value="1"/>
</dbReference>
<dbReference type="GeneID" id="100565948"/>
<dbReference type="Ensembl" id="ENSACAT00000047311.1">
    <property type="protein sequence ID" value="ENSACAP00000026609.1"/>
    <property type="gene ID" value="ENSACAG00000008304.3"/>
</dbReference>
<protein>
    <submittedName>
        <fullName evidence="3">Synaptonemal complex central element protein 2</fullName>
    </submittedName>
</protein>
<proteinExistence type="predicted"/>
<dbReference type="InterPro" id="IPR034609">
    <property type="entry name" value="Syce2"/>
</dbReference>
<dbReference type="KEGG" id="acs:100565948"/>
<dbReference type="PANTHER" id="PTHR28398">
    <property type="entry name" value="SYNAPTONEMAL COMPLEX CENTRAL ELEMENT PROTEIN 2"/>
    <property type="match status" value="1"/>
</dbReference>
<feature type="compositionally biased region" description="Polar residues" evidence="2">
    <location>
        <begin position="15"/>
        <end position="24"/>
    </location>
</feature>
<organism evidence="3 4">
    <name type="scientific">Anolis carolinensis</name>
    <name type="common">Green anole</name>
    <name type="synonym">American chameleon</name>
    <dbReference type="NCBI Taxonomy" id="28377"/>
    <lineage>
        <taxon>Eukaryota</taxon>
        <taxon>Metazoa</taxon>
        <taxon>Chordata</taxon>
        <taxon>Craniata</taxon>
        <taxon>Vertebrata</taxon>
        <taxon>Euteleostomi</taxon>
        <taxon>Lepidosauria</taxon>
        <taxon>Squamata</taxon>
        <taxon>Bifurcata</taxon>
        <taxon>Unidentata</taxon>
        <taxon>Episquamata</taxon>
        <taxon>Toxicofera</taxon>
        <taxon>Iguania</taxon>
        <taxon>Dactyloidae</taxon>
        <taxon>Anolis</taxon>
    </lineage>
</organism>
<evidence type="ECO:0000313" key="4">
    <source>
        <dbReference type="Proteomes" id="UP000001646"/>
    </source>
</evidence>
<gene>
    <name evidence="3" type="primary">SYCE2</name>
</gene>
<dbReference type="GeneTree" id="ENSGT00390000004872"/>
<reference evidence="3" key="3">
    <citation type="submission" date="2025-09" db="UniProtKB">
        <authorList>
            <consortium name="Ensembl"/>
        </authorList>
    </citation>
    <scope>IDENTIFICATION</scope>
</reference>
<accession>A0A803SUG9</accession>
<dbReference type="Bgee" id="ENSACAG00000008304">
    <property type="expression patterns" value="Expressed in liver and 10 other cell types or tissues"/>
</dbReference>
<evidence type="ECO:0000313" key="3">
    <source>
        <dbReference type="Ensembl" id="ENSACAP00000026609.1"/>
    </source>
</evidence>
<feature type="region of interest" description="Disordered" evidence="2">
    <location>
        <begin position="1"/>
        <end position="24"/>
    </location>
</feature>
<dbReference type="CTD" id="256126"/>
<dbReference type="AlphaFoldDB" id="A0A803SUG9"/>
<feature type="coiled-coil region" evidence="1">
    <location>
        <begin position="61"/>
        <end position="88"/>
    </location>
</feature>
<dbReference type="OrthoDB" id="6142414at2759"/>
<evidence type="ECO:0000256" key="2">
    <source>
        <dbReference type="SAM" id="MobiDB-lite"/>
    </source>
</evidence>
<dbReference type="GO" id="GO:0000801">
    <property type="term" value="C:central element"/>
    <property type="evidence" value="ECO:0007669"/>
    <property type="project" value="InterPro"/>
</dbReference>
<evidence type="ECO:0000256" key="1">
    <source>
        <dbReference type="SAM" id="Coils"/>
    </source>
</evidence>
<reference evidence="3" key="2">
    <citation type="submission" date="2025-08" db="UniProtKB">
        <authorList>
            <consortium name="Ensembl"/>
        </authorList>
    </citation>
    <scope>IDENTIFICATION</scope>
</reference>
<keyword evidence="4" id="KW-1185">Reference proteome</keyword>
<dbReference type="GO" id="GO:0007130">
    <property type="term" value="P:synaptonemal complex assembly"/>
    <property type="evidence" value="ECO:0007669"/>
    <property type="project" value="InterPro"/>
</dbReference>
<name>A0A803SUG9_ANOCA</name>